<evidence type="ECO:0000313" key="5">
    <source>
        <dbReference type="EMBL" id="MDM8334057.1"/>
    </source>
</evidence>
<proteinExistence type="inferred from homology"/>
<keyword evidence="3" id="KW-0548">Nucleotidyltransferase</keyword>
<keyword evidence="2" id="KW-0515">Mutator protein</keyword>
<dbReference type="Gene3D" id="1.10.150.20">
    <property type="entry name" value="5' to 3' exonuclease, C-terminal subdomain"/>
    <property type="match status" value="1"/>
</dbReference>
<keyword evidence="6" id="KW-1185">Reference proteome</keyword>
<dbReference type="Pfam" id="PF00817">
    <property type="entry name" value="IMS"/>
    <property type="match status" value="1"/>
</dbReference>
<dbReference type="InterPro" id="IPR043502">
    <property type="entry name" value="DNA/RNA_pol_sf"/>
</dbReference>
<sequence length="507" mass="58066">MTTVDRTYLAIDLKSFYASAECAAHHLNPLTTNLVVADESRTSKTICLAVSPALKRFGVPGRPRLFEVEQIVGHLNRERAHNAPGHRLAKYGSIYRPQLLRNPRLRINFKIVPPRMSFYLQKSAEIYEIYLRYLPPEMIHPYSIDEVLMDVTDYLAGHHMSAHALAKEIIQTIQLETKITATAGIGTNLYLAKVAMDIVAKRIPADEDGVRIAQMDEQAYRHYLWAHQPLTDFWRIGRGYAKRLAKLGLHTMGDIARCSLGKLSDPLNEEVLYREFGKNAELIIDHAWGYESATMKDIKNYRSANHGIYSSIVLPKPYRYSEARLVVREMVDMLSLQMVKRDLVADQFSLTVNYDVQSLHQGHGYHGATTTDFYGREVPHPDHGSFTTKLPTASPRELTDHFLELFRQQVNPDLFIRRVTVTANHLVKQAVADQMTHTEQLDLFTNTHRHLQRVDQERRQRQQDQRVQKMVLKLQDQFGKNSIIRAADLKDGAVAKKRNKEIGGHRA</sequence>
<feature type="domain" description="UmuC" evidence="4">
    <location>
        <begin position="8"/>
        <end position="237"/>
    </location>
</feature>
<dbReference type="PANTHER" id="PTHR11076:SF35">
    <property type="entry name" value="DNA REPAIR PROTEIN HOMOLOG YOBH"/>
    <property type="match status" value="1"/>
</dbReference>
<dbReference type="Proteomes" id="UP001529423">
    <property type="component" value="Unassembled WGS sequence"/>
</dbReference>
<evidence type="ECO:0000259" key="4">
    <source>
        <dbReference type="PROSITE" id="PS50173"/>
    </source>
</evidence>
<dbReference type="Gene3D" id="3.30.70.270">
    <property type="match status" value="1"/>
</dbReference>
<evidence type="ECO:0000256" key="3">
    <source>
        <dbReference type="ARBA" id="ARBA00022932"/>
    </source>
</evidence>
<dbReference type="Gene3D" id="3.40.1170.60">
    <property type="match status" value="1"/>
</dbReference>
<keyword evidence="3" id="KW-0808">Transferase</keyword>
<dbReference type="InterPro" id="IPR001126">
    <property type="entry name" value="UmuC"/>
</dbReference>
<dbReference type="Pfam" id="PF11799">
    <property type="entry name" value="IMS_C"/>
    <property type="match status" value="1"/>
</dbReference>
<comment type="caution">
    <text evidence="5">The sequence shown here is derived from an EMBL/GenBank/DDBJ whole genome shotgun (WGS) entry which is preliminary data.</text>
</comment>
<protein>
    <submittedName>
        <fullName evidence="5">LytTR family transcriptional regulator</fullName>
    </submittedName>
</protein>
<comment type="similarity">
    <text evidence="1">Belongs to the DNA polymerase type-Y family.</text>
</comment>
<keyword evidence="3" id="KW-0239">DNA-directed DNA polymerase</keyword>
<dbReference type="RefSeq" id="WP_289560305.1">
    <property type="nucleotide sequence ID" value="NZ_JAUDEO010000027.1"/>
</dbReference>
<dbReference type="SUPFAM" id="SSF56672">
    <property type="entry name" value="DNA/RNA polymerases"/>
    <property type="match status" value="1"/>
</dbReference>
<reference evidence="5" key="1">
    <citation type="submission" date="2023-06" db="EMBL/GenBank/DDBJ databases">
        <title>Identification and characterization of horizontal gene transfer across gut microbiota members of farm animals based on homology search.</title>
        <authorList>
            <person name="Schwarzerova J."/>
            <person name="Nykrynova M."/>
            <person name="Jureckova K."/>
            <person name="Cejkova D."/>
            <person name="Rychlik I."/>
        </authorList>
    </citation>
    <scope>NUCLEOTIDE SEQUENCE</scope>
    <source>
        <strain evidence="5">105_WCHN</strain>
    </source>
</reference>
<dbReference type="EMBL" id="JAUDEO010000027">
    <property type="protein sequence ID" value="MDM8334057.1"/>
    <property type="molecule type" value="Genomic_DNA"/>
</dbReference>
<evidence type="ECO:0000256" key="1">
    <source>
        <dbReference type="ARBA" id="ARBA00010945"/>
    </source>
</evidence>
<organism evidence="5 6">
    <name type="scientific">Limosilactobacillus panis</name>
    <dbReference type="NCBI Taxonomy" id="47493"/>
    <lineage>
        <taxon>Bacteria</taxon>
        <taxon>Bacillati</taxon>
        <taxon>Bacillota</taxon>
        <taxon>Bacilli</taxon>
        <taxon>Lactobacillales</taxon>
        <taxon>Lactobacillaceae</taxon>
        <taxon>Limosilactobacillus</taxon>
    </lineage>
</organism>
<dbReference type="PANTHER" id="PTHR11076">
    <property type="entry name" value="DNA REPAIR POLYMERASE UMUC / TRANSFERASE FAMILY MEMBER"/>
    <property type="match status" value="1"/>
</dbReference>
<dbReference type="PROSITE" id="PS50173">
    <property type="entry name" value="UMUC"/>
    <property type="match status" value="1"/>
</dbReference>
<dbReference type="InterPro" id="IPR050116">
    <property type="entry name" value="DNA_polymerase-Y"/>
</dbReference>
<evidence type="ECO:0000256" key="2">
    <source>
        <dbReference type="ARBA" id="ARBA00022457"/>
    </source>
</evidence>
<evidence type="ECO:0000313" key="6">
    <source>
        <dbReference type="Proteomes" id="UP001529423"/>
    </source>
</evidence>
<dbReference type="InterPro" id="IPR017961">
    <property type="entry name" value="DNA_pol_Y-fam_little_finger"/>
</dbReference>
<gene>
    <name evidence="5" type="ORF">QUW46_05670</name>
</gene>
<name>A0ABT7VMV3_9LACO</name>
<dbReference type="InterPro" id="IPR043128">
    <property type="entry name" value="Rev_trsase/Diguanyl_cyclase"/>
</dbReference>
<reference evidence="5" key="2">
    <citation type="submission" date="2023-06" db="EMBL/GenBank/DDBJ databases">
        <authorList>
            <person name="Zeman M."/>
            <person name="Kubasova T."/>
            <person name="Jahodarova E."/>
            <person name="Nykrynova M."/>
            <person name="Rychlik I."/>
        </authorList>
    </citation>
    <scope>NUCLEOTIDE SEQUENCE</scope>
    <source>
        <strain evidence="5">105_WCHN</strain>
    </source>
</reference>
<accession>A0ABT7VMV3</accession>